<protein>
    <submittedName>
        <fullName evidence="2">Uncharacterized protein</fullName>
    </submittedName>
</protein>
<accession>A0AA40GBF7</accession>
<proteinExistence type="predicted"/>
<reference evidence="2" key="1">
    <citation type="submission" date="2021-10" db="EMBL/GenBank/DDBJ databases">
        <title>Melipona bicolor Genome sequencing and assembly.</title>
        <authorList>
            <person name="Araujo N.S."/>
            <person name="Arias M.C."/>
        </authorList>
    </citation>
    <scope>NUCLEOTIDE SEQUENCE</scope>
    <source>
        <strain evidence="2">USP_2M_L1-L4_2017</strain>
        <tissue evidence="2">Whole body</tissue>
    </source>
</reference>
<dbReference type="Proteomes" id="UP001177670">
    <property type="component" value="Unassembled WGS sequence"/>
</dbReference>
<evidence type="ECO:0000313" key="3">
    <source>
        <dbReference type="Proteomes" id="UP001177670"/>
    </source>
</evidence>
<feature type="region of interest" description="Disordered" evidence="1">
    <location>
        <begin position="126"/>
        <end position="149"/>
    </location>
</feature>
<dbReference type="AlphaFoldDB" id="A0AA40GBF7"/>
<keyword evidence="3" id="KW-1185">Reference proteome</keyword>
<sequence>MTGVRNEGNRVSGYLVGRFKVAEASEGWWAEGAGFSRMAAGRCRRDTGARTRPQLGGPGVDEQRRGRALCKADFKFRCGPPCPHTSTPLHLYTPLVCWQRGARLYAVSTTGGVRRLRHIAYVLEREEEEEEEEVEEEEEEEEEEMVEEADGNVTRIGVHDVQRREREMIESCGQVPLRPASELLNWQFPGDTRDTLHQSVNGLIKPPNQVN</sequence>
<gene>
    <name evidence="2" type="ORF">K0M31_012013</name>
</gene>
<comment type="caution">
    <text evidence="2">The sequence shown here is derived from an EMBL/GenBank/DDBJ whole genome shotgun (WGS) entry which is preliminary data.</text>
</comment>
<dbReference type="EMBL" id="JAHYIQ010000003">
    <property type="protein sequence ID" value="KAK1134231.1"/>
    <property type="molecule type" value="Genomic_DNA"/>
</dbReference>
<evidence type="ECO:0000313" key="2">
    <source>
        <dbReference type="EMBL" id="KAK1134231.1"/>
    </source>
</evidence>
<evidence type="ECO:0000256" key="1">
    <source>
        <dbReference type="SAM" id="MobiDB-lite"/>
    </source>
</evidence>
<name>A0AA40GBF7_9HYME</name>
<organism evidence="2 3">
    <name type="scientific">Melipona bicolor</name>
    <dbReference type="NCBI Taxonomy" id="60889"/>
    <lineage>
        <taxon>Eukaryota</taxon>
        <taxon>Metazoa</taxon>
        <taxon>Ecdysozoa</taxon>
        <taxon>Arthropoda</taxon>
        <taxon>Hexapoda</taxon>
        <taxon>Insecta</taxon>
        <taxon>Pterygota</taxon>
        <taxon>Neoptera</taxon>
        <taxon>Endopterygota</taxon>
        <taxon>Hymenoptera</taxon>
        <taxon>Apocrita</taxon>
        <taxon>Aculeata</taxon>
        <taxon>Apoidea</taxon>
        <taxon>Anthophila</taxon>
        <taxon>Apidae</taxon>
        <taxon>Melipona</taxon>
    </lineage>
</organism>